<dbReference type="OrthoDB" id="9767721at2"/>
<evidence type="ECO:0000256" key="2">
    <source>
        <dbReference type="ARBA" id="ARBA00005464"/>
    </source>
</evidence>
<keyword evidence="7 12" id="KW-0143">Chaperone</keyword>
<dbReference type="InterPro" id="IPR036611">
    <property type="entry name" value="Trigger_fac_ribosome-bd_sf"/>
</dbReference>
<comment type="similarity">
    <text evidence="2 12 14">Belongs to the FKBP-type PPIase family. Tig subfamily.</text>
</comment>
<evidence type="ECO:0000256" key="13">
    <source>
        <dbReference type="PROSITE-ProRule" id="PRU00277"/>
    </source>
</evidence>
<evidence type="ECO:0000256" key="14">
    <source>
        <dbReference type="RuleBase" id="RU003914"/>
    </source>
</evidence>
<comment type="catalytic activity">
    <reaction evidence="1 12 13">
        <text>[protein]-peptidylproline (omega=180) = [protein]-peptidylproline (omega=0)</text>
        <dbReference type="Rhea" id="RHEA:16237"/>
        <dbReference type="Rhea" id="RHEA-COMP:10747"/>
        <dbReference type="Rhea" id="RHEA-COMP:10748"/>
        <dbReference type="ChEBI" id="CHEBI:83833"/>
        <dbReference type="ChEBI" id="CHEBI:83834"/>
        <dbReference type="EC" id="5.2.1.8"/>
    </reaction>
</comment>
<dbReference type="Pfam" id="PF00254">
    <property type="entry name" value="FKBP_C"/>
    <property type="match status" value="1"/>
</dbReference>
<evidence type="ECO:0000256" key="5">
    <source>
        <dbReference type="ARBA" id="ARBA00022618"/>
    </source>
</evidence>
<dbReference type="GO" id="GO:0005737">
    <property type="term" value="C:cytoplasm"/>
    <property type="evidence" value="ECO:0007669"/>
    <property type="project" value="UniProtKB-SubCell"/>
</dbReference>
<organism evidence="17 18">
    <name type="scientific">Dichotomicrobium thermohalophilum</name>
    <dbReference type="NCBI Taxonomy" id="933063"/>
    <lineage>
        <taxon>Bacteria</taxon>
        <taxon>Pseudomonadati</taxon>
        <taxon>Pseudomonadota</taxon>
        <taxon>Alphaproteobacteria</taxon>
        <taxon>Hyphomicrobiales</taxon>
        <taxon>Hyphomicrobiaceae</taxon>
        <taxon>Dichotomicrobium</taxon>
    </lineage>
</organism>
<dbReference type="EC" id="5.2.1.8" evidence="3 12"/>
<dbReference type="SUPFAM" id="SSF102735">
    <property type="entry name" value="Trigger factor ribosome-binding domain"/>
    <property type="match status" value="1"/>
</dbReference>
<dbReference type="GO" id="GO:0015031">
    <property type="term" value="P:protein transport"/>
    <property type="evidence" value="ECO:0007669"/>
    <property type="project" value="UniProtKB-UniRule"/>
</dbReference>
<dbReference type="PANTHER" id="PTHR30560:SF3">
    <property type="entry name" value="TRIGGER FACTOR-LIKE PROTEIN TIG, CHLOROPLASTIC"/>
    <property type="match status" value="1"/>
</dbReference>
<sequence length="449" mass="50981">MQVTETVSDGLKRELKVTVARPEIEEKVDARLQEMKQRANIKGFRPGKVPVEHLRRLYGRSIMTEVLQQTISETSQQALAERDERPAQQPQINLPEDSEGVENIISGEADLEYTMSFEVIPDMELADLSKLDLEKEVAEVDEEDVEKSVQQLLESSATYEPKDGAAEEGDQLKVDFVGKIDGEPFEGGSAEDISVVIGKNQFIPGFEEGLVGAKPGEERTVDVTFPEEYGAEHLAGKHAQFDVKVKEVGAPKLPEADDEFAKNMGFESMDKLREAIRDKLSKELEQASRTKLKRQLLDELEKAHDFELPGSLVEQEFNELWRQTTQQMERAGKSFEDMETTEEDERERNRKLAERRVRLGLVLAEIGQRNDIEVTDEEMKRAMMDQARQYPGQEKQVIEYFQQNPSALIELRGPIFEEKVVDYALAMANVTEKPVSKDELFNMPEEEAA</sequence>
<name>A0A397Q998_9HYPH</name>
<dbReference type="EMBL" id="QXDF01000001">
    <property type="protein sequence ID" value="RIA56097.1"/>
    <property type="molecule type" value="Genomic_DNA"/>
</dbReference>
<dbReference type="InterPro" id="IPR005215">
    <property type="entry name" value="Trig_fac"/>
</dbReference>
<dbReference type="InterPro" id="IPR008880">
    <property type="entry name" value="Trigger_fac_C"/>
</dbReference>
<keyword evidence="18" id="KW-1185">Reference proteome</keyword>
<evidence type="ECO:0000256" key="9">
    <source>
        <dbReference type="ARBA" id="ARBA00023306"/>
    </source>
</evidence>
<evidence type="ECO:0000256" key="3">
    <source>
        <dbReference type="ARBA" id="ARBA00013194"/>
    </source>
</evidence>
<accession>A0A397Q998</accession>
<dbReference type="NCBIfam" id="TIGR00115">
    <property type="entry name" value="tig"/>
    <property type="match status" value="1"/>
</dbReference>
<dbReference type="InterPro" id="IPR008881">
    <property type="entry name" value="Trigger_fac_ribosome-bd_bac"/>
</dbReference>
<comment type="caution">
    <text evidence="17">The sequence shown here is derived from an EMBL/GenBank/DDBJ whole genome shotgun (WGS) entry which is preliminary data.</text>
</comment>
<keyword evidence="8 12" id="KW-0413">Isomerase</keyword>
<evidence type="ECO:0000256" key="4">
    <source>
        <dbReference type="ARBA" id="ARBA00016902"/>
    </source>
</evidence>
<feature type="domain" description="PPIase FKBP-type" evidence="16">
    <location>
        <begin position="169"/>
        <end position="251"/>
    </location>
</feature>
<keyword evidence="12" id="KW-0963">Cytoplasm</keyword>
<keyword evidence="9 12" id="KW-0131">Cell cycle</keyword>
<dbReference type="PIRSF" id="PIRSF003095">
    <property type="entry name" value="Trigger_factor"/>
    <property type="match status" value="1"/>
</dbReference>
<evidence type="ECO:0000256" key="1">
    <source>
        <dbReference type="ARBA" id="ARBA00000971"/>
    </source>
</evidence>
<comment type="domain">
    <text evidence="12">Consists of 3 domains; the N-terminus binds the ribosome, the middle domain has PPIase activity, while the C-terminus has intrinsic chaperone activity on its own.</text>
</comment>
<evidence type="ECO:0000256" key="12">
    <source>
        <dbReference type="HAMAP-Rule" id="MF_00303"/>
    </source>
</evidence>
<dbReference type="Gene3D" id="3.30.70.1050">
    <property type="entry name" value="Trigger factor ribosome-binding domain"/>
    <property type="match status" value="1"/>
</dbReference>
<feature type="region of interest" description="Disordered" evidence="15">
    <location>
        <begin position="74"/>
        <end position="99"/>
    </location>
</feature>
<dbReference type="InterPro" id="IPR001179">
    <property type="entry name" value="PPIase_FKBP_dom"/>
</dbReference>
<dbReference type="InterPro" id="IPR046357">
    <property type="entry name" value="PPIase_dom_sf"/>
</dbReference>
<dbReference type="Pfam" id="PF05697">
    <property type="entry name" value="Trigger_N"/>
    <property type="match status" value="1"/>
</dbReference>
<dbReference type="SUPFAM" id="SSF109998">
    <property type="entry name" value="Triger factor/SurA peptide-binding domain-like"/>
    <property type="match status" value="1"/>
</dbReference>
<dbReference type="Gene3D" id="1.10.3120.10">
    <property type="entry name" value="Trigger factor, C-terminal domain"/>
    <property type="match status" value="1"/>
</dbReference>
<evidence type="ECO:0000256" key="7">
    <source>
        <dbReference type="ARBA" id="ARBA00023186"/>
    </source>
</evidence>
<evidence type="ECO:0000313" key="17">
    <source>
        <dbReference type="EMBL" id="RIA56097.1"/>
    </source>
</evidence>
<dbReference type="Proteomes" id="UP000266273">
    <property type="component" value="Unassembled WGS sequence"/>
</dbReference>
<evidence type="ECO:0000256" key="6">
    <source>
        <dbReference type="ARBA" id="ARBA00023110"/>
    </source>
</evidence>
<dbReference type="RefSeq" id="WP_119060925.1">
    <property type="nucleotide sequence ID" value="NZ_QXDF01000001.1"/>
</dbReference>
<protein>
    <recommendedName>
        <fullName evidence="4 12">Trigger factor</fullName>
        <shortName evidence="12">TF</shortName>
        <ecNumber evidence="3 12">5.2.1.8</ecNumber>
    </recommendedName>
    <alternativeName>
        <fullName evidence="11 12">PPIase</fullName>
    </alternativeName>
</protein>
<dbReference type="PANTHER" id="PTHR30560">
    <property type="entry name" value="TRIGGER FACTOR CHAPERONE AND PEPTIDYL-PROLYL CIS/TRANS ISOMERASE"/>
    <property type="match status" value="1"/>
</dbReference>
<dbReference type="PROSITE" id="PS50059">
    <property type="entry name" value="FKBP_PPIASE"/>
    <property type="match status" value="1"/>
</dbReference>
<dbReference type="GO" id="GO:0051301">
    <property type="term" value="P:cell division"/>
    <property type="evidence" value="ECO:0007669"/>
    <property type="project" value="UniProtKB-KW"/>
</dbReference>
<dbReference type="GO" id="GO:0043335">
    <property type="term" value="P:protein unfolding"/>
    <property type="evidence" value="ECO:0007669"/>
    <property type="project" value="TreeGrafter"/>
</dbReference>
<evidence type="ECO:0000256" key="15">
    <source>
        <dbReference type="SAM" id="MobiDB-lite"/>
    </source>
</evidence>
<dbReference type="AlphaFoldDB" id="A0A397Q998"/>
<evidence type="ECO:0000256" key="11">
    <source>
        <dbReference type="ARBA" id="ARBA00029986"/>
    </source>
</evidence>
<evidence type="ECO:0000313" key="18">
    <source>
        <dbReference type="Proteomes" id="UP000266273"/>
    </source>
</evidence>
<dbReference type="SUPFAM" id="SSF54534">
    <property type="entry name" value="FKBP-like"/>
    <property type="match status" value="1"/>
</dbReference>
<feature type="region of interest" description="Disordered" evidence="15">
    <location>
        <begin position="330"/>
        <end position="349"/>
    </location>
</feature>
<gene>
    <name evidence="12" type="primary">tig</name>
    <name evidence="17" type="ORF">BXY53_1195</name>
</gene>
<dbReference type="InterPro" id="IPR037041">
    <property type="entry name" value="Trigger_fac_C_sf"/>
</dbReference>
<dbReference type="InterPro" id="IPR027304">
    <property type="entry name" value="Trigger_fact/SurA_dom_sf"/>
</dbReference>
<dbReference type="Pfam" id="PF05698">
    <property type="entry name" value="Trigger_C"/>
    <property type="match status" value="1"/>
</dbReference>
<dbReference type="GO" id="GO:0003755">
    <property type="term" value="F:peptidyl-prolyl cis-trans isomerase activity"/>
    <property type="evidence" value="ECO:0007669"/>
    <property type="project" value="UniProtKB-UniRule"/>
</dbReference>
<comment type="subcellular location">
    <subcellularLocation>
        <location evidence="12">Cytoplasm</location>
    </subcellularLocation>
    <text evidence="12">About half TF is bound to the ribosome near the polypeptide exit tunnel while the other half is free in the cytoplasm.</text>
</comment>
<dbReference type="FunFam" id="3.10.50.40:FF:000001">
    <property type="entry name" value="Trigger factor"/>
    <property type="match status" value="1"/>
</dbReference>
<evidence type="ECO:0000256" key="8">
    <source>
        <dbReference type="ARBA" id="ARBA00023235"/>
    </source>
</evidence>
<dbReference type="GO" id="GO:0051083">
    <property type="term" value="P:'de novo' cotranslational protein folding"/>
    <property type="evidence" value="ECO:0007669"/>
    <property type="project" value="TreeGrafter"/>
</dbReference>
<dbReference type="Gene3D" id="3.10.50.40">
    <property type="match status" value="1"/>
</dbReference>
<dbReference type="HAMAP" id="MF_00303">
    <property type="entry name" value="Trigger_factor_Tig"/>
    <property type="match status" value="1"/>
</dbReference>
<proteinExistence type="inferred from homology"/>
<keyword evidence="6 12" id="KW-0697">Rotamase</keyword>
<dbReference type="GO" id="GO:0044183">
    <property type="term" value="F:protein folding chaperone"/>
    <property type="evidence" value="ECO:0007669"/>
    <property type="project" value="TreeGrafter"/>
</dbReference>
<dbReference type="GO" id="GO:0043022">
    <property type="term" value="F:ribosome binding"/>
    <property type="evidence" value="ECO:0007669"/>
    <property type="project" value="TreeGrafter"/>
</dbReference>
<reference evidence="17 18" key="1">
    <citation type="submission" date="2018-08" db="EMBL/GenBank/DDBJ databases">
        <title>Genomic Encyclopedia of Archaeal and Bacterial Type Strains, Phase II (KMG-II): from individual species to whole genera.</title>
        <authorList>
            <person name="Goeker M."/>
        </authorList>
    </citation>
    <scope>NUCLEOTIDE SEQUENCE [LARGE SCALE GENOMIC DNA]</scope>
    <source>
        <strain evidence="17 18">DSM 5002</strain>
    </source>
</reference>
<evidence type="ECO:0000256" key="10">
    <source>
        <dbReference type="ARBA" id="ARBA00024849"/>
    </source>
</evidence>
<evidence type="ECO:0000259" key="16">
    <source>
        <dbReference type="PROSITE" id="PS50059"/>
    </source>
</evidence>
<comment type="function">
    <text evidence="10 12">Involved in protein export. Acts as a chaperone by maintaining the newly synthesized protein in an open conformation. Functions as a peptidyl-prolyl cis-trans isomerase.</text>
</comment>
<keyword evidence="5 12" id="KW-0132">Cell division</keyword>